<dbReference type="InterPro" id="IPR036271">
    <property type="entry name" value="Tet_transcr_reg_TetR-rel_C_sf"/>
</dbReference>
<gene>
    <name evidence="5" type="ORF">ACFO0G_14510</name>
</gene>
<evidence type="ECO:0000259" key="4">
    <source>
        <dbReference type="PROSITE" id="PS50977"/>
    </source>
</evidence>
<comment type="caution">
    <text evidence="5">The sequence shown here is derived from an EMBL/GenBank/DDBJ whole genome shotgun (WGS) entry which is preliminary data.</text>
</comment>
<evidence type="ECO:0000256" key="3">
    <source>
        <dbReference type="SAM" id="MobiDB-lite"/>
    </source>
</evidence>
<feature type="DNA-binding region" description="H-T-H motif" evidence="2">
    <location>
        <begin position="64"/>
        <end position="83"/>
    </location>
</feature>
<dbReference type="InterPro" id="IPR050109">
    <property type="entry name" value="HTH-type_TetR-like_transc_reg"/>
</dbReference>
<dbReference type="Proteomes" id="UP001595778">
    <property type="component" value="Unassembled WGS sequence"/>
</dbReference>
<feature type="compositionally biased region" description="Low complexity" evidence="3">
    <location>
        <begin position="9"/>
        <end position="24"/>
    </location>
</feature>
<evidence type="ECO:0000313" key="6">
    <source>
        <dbReference type="Proteomes" id="UP001595778"/>
    </source>
</evidence>
<dbReference type="EMBL" id="JBHSDQ010000006">
    <property type="protein sequence ID" value="MFC4397310.1"/>
    <property type="molecule type" value="Genomic_DNA"/>
</dbReference>
<keyword evidence="6" id="KW-1185">Reference proteome</keyword>
<dbReference type="InterPro" id="IPR001647">
    <property type="entry name" value="HTH_TetR"/>
</dbReference>
<dbReference type="PANTHER" id="PTHR30055:SF200">
    <property type="entry name" value="HTH-TYPE TRANSCRIPTIONAL REPRESSOR BDCR"/>
    <property type="match status" value="1"/>
</dbReference>
<dbReference type="Gene3D" id="1.10.357.10">
    <property type="entry name" value="Tetracycline Repressor, domain 2"/>
    <property type="match status" value="1"/>
</dbReference>
<evidence type="ECO:0000256" key="1">
    <source>
        <dbReference type="ARBA" id="ARBA00023125"/>
    </source>
</evidence>
<dbReference type="PROSITE" id="PS50977">
    <property type="entry name" value="HTH_TETR_2"/>
    <property type="match status" value="1"/>
</dbReference>
<evidence type="ECO:0000313" key="5">
    <source>
        <dbReference type="EMBL" id="MFC4397310.1"/>
    </source>
</evidence>
<organism evidence="5 6">
    <name type="scientific">Arthrobacter sedimenti</name>
    <dbReference type="NCBI Taxonomy" id="2694931"/>
    <lineage>
        <taxon>Bacteria</taxon>
        <taxon>Bacillati</taxon>
        <taxon>Actinomycetota</taxon>
        <taxon>Actinomycetes</taxon>
        <taxon>Micrococcales</taxon>
        <taxon>Micrococcaceae</taxon>
        <taxon>Arthrobacter</taxon>
    </lineage>
</organism>
<evidence type="ECO:0000256" key="2">
    <source>
        <dbReference type="PROSITE-ProRule" id="PRU00335"/>
    </source>
</evidence>
<accession>A0ABV8WN00</accession>
<keyword evidence="1 2" id="KW-0238">DNA-binding</keyword>
<name>A0ABV8WN00_9MICC</name>
<dbReference type="SUPFAM" id="SSF46689">
    <property type="entry name" value="Homeodomain-like"/>
    <property type="match status" value="1"/>
</dbReference>
<dbReference type="RefSeq" id="WP_376978462.1">
    <property type="nucleotide sequence ID" value="NZ_JBHSDQ010000006.1"/>
</dbReference>
<feature type="region of interest" description="Disordered" evidence="3">
    <location>
        <begin position="1"/>
        <end position="30"/>
    </location>
</feature>
<feature type="domain" description="HTH tetR-type" evidence="4">
    <location>
        <begin position="41"/>
        <end position="101"/>
    </location>
</feature>
<protein>
    <submittedName>
        <fullName evidence="5">TetR/AcrR family transcriptional regulator</fullName>
    </submittedName>
</protein>
<reference evidence="6" key="1">
    <citation type="journal article" date="2019" name="Int. J. Syst. Evol. Microbiol.">
        <title>The Global Catalogue of Microorganisms (GCM) 10K type strain sequencing project: providing services to taxonomists for standard genome sequencing and annotation.</title>
        <authorList>
            <consortium name="The Broad Institute Genomics Platform"/>
            <consortium name="The Broad Institute Genome Sequencing Center for Infectious Disease"/>
            <person name="Wu L."/>
            <person name="Ma J."/>
        </authorList>
    </citation>
    <scope>NUCLEOTIDE SEQUENCE [LARGE SCALE GENOMIC DNA]</scope>
    <source>
        <strain evidence="6">PJ61</strain>
    </source>
</reference>
<dbReference type="InterPro" id="IPR009057">
    <property type="entry name" value="Homeodomain-like_sf"/>
</dbReference>
<dbReference type="PRINTS" id="PR00455">
    <property type="entry name" value="HTHTETR"/>
</dbReference>
<dbReference type="PANTHER" id="PTHR30055">
    <property type="entry name" value="HTH-TYPE TRANSCRIPTIONAL REGULATOR RUTR"/>
    <property type="match status" value="1"/>
</dbReference>
<dbReference type="Pfam" id="PF00440">
    <property type="entry name" value="TetR_N"/>
    <property type="match status" value="1"/>
</dbReference>
<sequence>MDPNADFSPSAAPLTAGAAVAPAHPTEPANLTDLANPAEHANPAERILSVAYELFSRRGIRDVGVNELIERSGVAKATFYRHFPSKDSLVLAFLERRDRQWTVDAILTEARRRGSTPVEQLLAIFDVFGDWFQRDDFEACSFVNVLLEMGPAHPLGQASIDYLARIRGHIQALAEEAGLVRPEEFARSCQILMKGSIISATEGDRLAAQRAQQMAVWLIEHHRG</sequence>
<proteinExistence type="predicted"/>
<dbReference type="SUPFAM" id="SSF48498">
    <property type="entry name" value="Tetracyclin repressor-like, C-terminal domain"/>
    <property type="match status" value="1"/>
</dbReference>